<comment type="caution">
    <text evidence="2">The sequence shown here is derived from an EMBL/GenBank/DDBJ whole genome shotgun (WGS) entry which is preliminary data.</text>
</comment>
<dbReference type="InterPro" id="IPR050317">
    <property type="entry name" value="Plant_Fungal_Acyltransferase"/>
</dbReference>
<reference evidence="2 3" key="1">
    <citation type="submission" date="2024-03" db="EMBL/GenBank/DDBJ databases">
        <title>A high-quality draft genome sequence of Diaporthe vaccinii, a causative agent of upright dieback and viscid rot disease in cranberry plants.</title>
        <authorList>
            <person name="Sarrasin M."/>
            <person name="Lang B.F."/>
            <person name="Burger G."/>
        </authorList>
    </citation>
    <scope>NUCLEOTIDE SEQUENCE [LARGE SCALE GENOMIC DNA]</scope>
    <source>
        <strain evidence="2 3">IS7</strain>
    </source>
</reference>
<dbReference type="PANTHER" id="PTHR31642:SF310">
    <property type="entry name" value="FATTY ALCOHOL:CAFFEOYL-COA ACYLTRANSFERASE"/>
    <property type="match status" value="1"/>
</dbReference>
<gene>
    <name evidence="2" type="ORF">FJTKL_08577</name>
</gene>
<dbReference type="Proteomes" id="UP001600888">
    <property type="component" value="Unassembled WGS sequence"/>
</dbReference>
<dbReference type="Gene3D" id="3.30.559.10">
    <property type="entry name" value="Chloramphenicol acetyltransferase-like domain"/>
    <property type="match status" value="2"/>
</dbReference>
<keyword evidence="1" id="KW-0808">Transferase</keyword>
<dbReference type="EMBL" id="JBAWTH010000033">
    <property type="protein sequence ID" value="KAL2285053.1"/>
    <property type="molecule type" value="Genomic_DNA"/>
</dbReference>
<evidence type="ECO:0000313" key="2">
    <source>
        <dbReference type="EMBL" id="KAL2285053.1"/>
    </source>
</evidence>
<sequence length="587" mass="66147">MSVLGFYMMLRTLQGKIIHGYHFPSCQAHCVSRSTSTFFFQFPCCLARKVEPSPIPNMDAQLLSVLQLTAWSSVLGKILDWLCSFLPGFDHDEIYPLHAFDDTRENRKILSWTLRFDSVLDADLLHLSLVKLIDRPGWRKMGGRLTKNKGSKLEIKVPENFTYNRSAVRFSSEEFDLDMEEEPRVWKLPRSDSTGRPSLHDGPPAFRYLTKRPDLPTDFSDFVDADEPMMSMHVASFNDGTLVTLTWPGVATDMMGMHGFIQAWCEVLGNREDNVPEMMGAHKDPMRSLGRLKLREKYVFAGAHLQGLQLLQSIYYSLMDKWTHGEMESKTLCLPASSMAKLKREAGVSSSSEKSLISDGDILTSWLARQACSILPISSDRPVTVLIPFEARSKLPMVFPQQSNREQESWGEMCRPSPVYLGNATFTAHLHIPGSALLSAPIGEVAYATRAAILRQTTESQIKAASREIRHRQEEVGGFLGQMRLPLKYTTPDSMMVTVSNWSKMNVFDTFDFSPAVINKNIGVATRSMTSLKAGKPTYNHVDVLRPSMGDRNKFHISGKDHHGNTWITGRMAAAGWEALREELAWL</sequence>
<evidence type="ECO:0000313" key="3">
    <source>
        <dbReference type="Proteomes" id="UP001600888"/>
    </source>
</evidence>
<name>A0ABR4ERH9_9PEZI</name>
<organism evidence="2 3">
    <name type="scientific">Diaporthe vaccinii</name>
    <dbReference type="NCBI Taxonomy" id="105482"/>
    <lineage>
        <taxon>Eukaryota</taxon>
        <taxon>Fungi</taxon>
        <taxon>Dikarya</taxon>
        <taxon>Ascomycota</taxon>
        <taxon>Pezizomycotina</taxon>
        <taxon>Sordariomycetes</taxon>
        <taxon>Sordariomycetidae</taxon>
        <taxon>Diaporthales</taxon>
        <taxon>Diaporthaceae</taxon>
        <taxon>Diaporthe</taxon>
        <taxon>Diaporthe eres species complex</taxon>
    </lineage>
</organism>
<accession>A0ABR4ERH9</accession>
<keyword evidence="3" id="KW-1185">Reference proteome</keyword>
<evidence type="ECO:0000256" key="1">
    <source>
        <dbReference type="ARBA" id="ARBA00022679"/>
    </source>
</evidence>
<protein>
    <submittedName>
        <fullName evidence="2">Uncharacterized protein</fullName>
    </submittedName>
</protein>
<dbReference type="PANTHER" id="PTHR31642">
    <property type="entry name" value="TRICHOTHECENE 3-O-ACETYLTRANSFERASE"/>
    <property type="match status" value="1"/>
</dbReference>
<dbReference type="InterPro" id="IPR023213">
    <property type="entry name" value="CAT-like_dom_sf"/>
</dbReference>
<proteinExistence type="predicted"/>